<dbReference type="EMBL" id="JAHRIO010040564">
    <property type="protein sequence ID" value="MEQ2171387.1"/>
    <property type="molecule type" value="Genomic_DNA"/>
</dbReference>
<organism evidence="1 2">
    <name type="scientific">Goodea atripinnis</name>
    <dbReference type="NCBI Taxonomy" id="208336"/>
    <lineage>
        <taxon>Eukaryota</taxon>
        <taxon>Metazoa</taxon>
        <taxon>Chordata</taxon>
        <taxon>Craniata</taxon>
        <taxon>Vertebrata</taxon>
        <taxon>Euteleostomi</taxon>
        <taxon>Actinopterygii</taxon>
        <taxon>Neopterygii</taxon>
        <taxon>Teleostei</taxon>
        <taxon>Neoteleostei</taxon>
        <taxon>Acanthomorphata</taxon>
        <taxon>Ovalentaria</taxon>
        <taxon>Atherinomorphae</taxon>
        <taxon>Cyprinodontiformes</taxon>
        <taxon>Goodeidae</taxon>
        <taxon>Goodea</taxon>
    </lineage>
</organism>
<evidence type="ECO:0000313" key="1">
    <source>
        <dbReference type="EMBL" id="MEQ2171387.1"/>
    </source>
</evidence>
<accession>A0ABV0NME8</accession>
<keyword evidence="2" id="KW-1185">Reference proteome</keyword>
<gene>
    <name evidence="1" type="ORF">GOODEAATRI_010126</name>
</gene>
<dbReference type="Proteomes" id="UP001476798">
    <property type="component" value="Unassembled WGS sequence"/>
</dbReference>
<comment type="caution">
    <text evidence="1">The sequence shown here is derived from an EMBL/GenBank/DDBJ whole genome shotgun (WGS) entry which is preliminary data.</text>
</comment>
<proteinExistence type="predicted"/>
<reference evidence="1 2" key="1">
    <citation type="submission" date="2021-06" db="EMBL/GenBank/DDBJ databases">
        <authorList>
            <person name="Palmer J.M."/>
        </authorList>
    </citation>
    <scope>NUCLEOTIDE SEQUENCE [LARGE SCALE GENOMIC DNA]</scope>
    <source>
        <strain evidence="1 2">GA_2019</strain>
        <tissue evidence="1">Muscle</tissue>
    </source>
</reference>
<protein>
    <submittedName>
        <fullName evidence="1">Uncharacterized protein</fullName>
    </submittedName>
</protein>
<evidence type="ECO:0000313" key="2">
    <source>
        <dbReference type="Proteomes" id="UP001476798"/>
    </source>
</evidence>
<name>A0ABV0NME8_9TELE</name>
<feature type="non-terminal residue" evidence="1">
    <location>
        <position position="1"/>
    </location>
</feature>
<sequence length="190" mass="21639">LEEFYRSFFQSFPNRDWAWFYWRFLPTATESLQRTDPVIVTAPGSSTETGGGGFTPGWFCGCGKPNPNISDRDIFILHLTSVEASLLSERTVCEVQPGHLGLLQQLQPTPGHRPENVERVVFSFIIQKQLVLTLELHMWLSPAWTLNSVPSVCRSVSQLCSGAAEIWTRFRMELKNFGLVADYHFFGPRR</sequence>